<dbReference type="PANTHER" id="PTHR24346:SF79">
    <property type="entry name" value="PROTEIN KINASE DOMAIN-CONTAINING PROTEIN"/>
    <property type="match status" value="1"/>
</dbReference>
<dbReference type="FunFam" id="3.30.200.20:FF:000003">
    <property type="entry name" value="Non-specific serine/threonine protein kinase"/>
    <property type="match status" value="1"/>
</dbReference>
<evidence type="ECO:0000313" key="13">
    <source>
        <dbReference type="Proteomes" id="UP000735302"/>
    </source>
</evidence>
<feature type="binding site" evidence="9">
    <location>
        <position position="67"/>
    </location>
    <ligand>
        <name>ATP</name>
        <dbReference type="ChEBI" id="CHEBI:30616"/>
    </ligand>
</feature>
<dbReference type="InterPro" id="IPR000719">
    <property type="entry name" value="Prot_kinase_dom"/>
</dbReference>
<evidence type="ECO:0000256" key="4">
    <source>
        <dbReference type="ARBA" id="ARBA00022741"/>
    </source>
</evidence>
<keyword evidence="4 9" id="KW-0547">Nucleotide-binding</keyword>
<comment type="caution">
    <text evidence="12">The sequence shown here is derived from an EMBL/GenBank/DDBJ whole genome shotgun (WGS) entry which is preliminary data.</text>
</comment>
<evidence type="ECO:0000313" key="12">
    <source>
        <dbReference type="EMBL" id="GFO06252.1"/>
    </source>
</evidence>
<dbReference type="Pfam" id="PF00069">
    <property type="entry name" value="Pkinase"/>
    <property type="match status" value="1"/>
</dbReference>
<keyword evidence="5 12" id="KW-0418">Kinase</keyword>
<name>A0AAV4AH66_9GAST</name>
<dbReference type="SUPFAM" id="SSF56112">
    <property type="entry name" value="Protein kinase-like (PK-like)"/>
    <property type="match status" value="1"/>
</dbReference>
<keyword evidence="2 10" id="KW-0723">Serine/threonine-protein kinase</keyword>
<evidence type="ECO:0000256" key="2">
    <source>
        <dbReference type="ARBA" id="ARBA00022527"/>
    </source>
</evidence>
<keyword evidence="6 9" id="KW-0067">ATP-binding</keyword>
<comment type="catalytic activity">
    <reaction evidence="7">
        <text>L-threonyl-[protein] + ATP = O-phospho-L-threonyl-[protein] + ADP + H(+)</text>
        <dbReference type="Rhea" id="RHEA:46608"/>
        <dbReference type="Rhea" id="RHEA-COMP:11060"/>
        <dbReference type="Rhea" id="RHEA-COMP:11605"/>
        <dbReference type="ChEBI" id="CHEBI:15378"/>
        <dbReference type="ChEBI" id="CHEBI:30013"/>
        <dbReference type="ChEBI" id="CHEBI:30616"/>
        <dbReference type="ChEBI" id="CHEBI:61977"/>
        <dbReference type="ChEBI" id="CHEBI:456216"/>
        <dbReference type="EC" id="2.7.11.1"/>
    </reaction>
</comment>
<accession>A0AAV4AH66</accession>
<dbReference type="PANTHER" id="PTHR24346">
    <property type="entry name" value="MAP/MICROTUBULE AFFINITY-REGULATING KINASE"/>
    <property type="match status" value="1"/>
</dbReference>
<dbReference type="Proteomes" id="UP000735302">
    <property type="component" value="Unassembled WGS sequence"/>
</dbReference>
<keyword evidence="3" id="KW-0808">Transferase</keyword>
<dbReference type="InterPro" id="IPR008271">
    <property type="entry name" value="Ser/Thr_kinase_AS"/>
</dbReference>
<evidence type="ECO:0000256" key="7">
    <source>
        <dbReference type="ARBA" id="ARBA00047899"/>
    </source>
</evidence>
<feature type="non-terminal residue" evidence="12">
    <location>
        <position position="354"/>
    </location>
</feature>
<dbReference type="AlphaFoldDB" id="A0AAV4AH66"/>
<dbReference type="GO" id="GO:0035556">
    <property type="term" value="P:intracellular signal transduction"/>
    <property type="evidence" value="ECO:0007669"/>
    <property type="project" value="TreeGrafter"/>
</dbReference>
<dbReference type="InterPro" id="IPR017441">
    <property type="entry name" value="Protein_kinase_ATP_BS"/>
</dbReference>
<comment type="similarity">
    <text evidence="10">Belongs to the protein kinase superfamily.</text>
</comment>
<dbReference type="Gene3D" id="1.10.510.10">
    <property type="entry name" value="Transferase(Phosphotransferase) domain 1"/>
    <property type="match status" value="1"/>
</dbReference>
<feature type="domain" description="Protein kinase" evidence="11">
    <location>
        <begin position="38"/>
        <end position="302"/>
    </location>
</feature>
<dbReference type="InterPro" id="IPR011009">
    <property type="entry name" value="Kinase-like_dom_sf"/>
</dbReference>
<comment type="catalytic activity">
    <reaction evidence="8">
        <text>L-seryl-[protein] + ATP = O-phospho-L-seryl-[protein] + ADP + H(+)</text>
        <dbReference type="Rhea" id="RHEA:17989"/>
        <dbReference type="Rhea" id="RHEA-COMP:9863"/>
        <dbReference type="Rhea" id="RHEA-COMP:11604"/>
        <dbReference type="ChEBI" id="CHEBI:15378"/>
        <dbReference type="ChEBI" id="CHEBI:29999"/>
        <dbReference type="ChEBI" id="CHEBI:30616"/>
        <dbReference type="ChEBI" id="CHEBI:83421"/>
        <dbReference type="ChEBI" id="CHEBI:456216"/>
        <dbReference type="EC" id="2.7.11.1"/>
    </reaction>
</comment>
<dbReference type="EC" id="2.7.11.1" evidence="1"/>
<evidence type="ECO:0000259" key="11">
    <source>
        <dbReference type="PROSITE" id="PS50011"/>
    </source>
</evidence>
<gene>
    <name evidence="12" type="ORF">PoB_003275700</name>
</gene>
<dbReference type="GO" id="GO:0004674">
    <property type="term" value="F:protein serine/threonine kinase activity"/>
    <property type="evidence" value="ECO:0007669"/>
    <property type="project" value="UniProtKB-KW"/>
</dbReference>
<dbReference type="FunFam" id="1.10.510.10:FF:000391">
    <property type="entry name" value="Hormonally up-regulated neu tumor-associated kinase"/>
    <property type="match status" value="1"/>
</dbReference>
<dbReference type="GO" id="GO:0005524">
    <property type="term" value="F:ATP binding"/>
    <property type="evidence" value="ECO:0007669"/>
    <property type="project" value="UniProtKB-UniRule"/>
</dbReference>
<reference evidence="12 13" key="1">
    <citation type="journal article" date="2021" name="Elife">
        <title>Chloroplast acquisition without the gene transfer in kleptoplastic sea slugs, Plakobranchus ocellatus.</title>
        <authorList>
            <person name="Maeda T."/>
            <person name="Takahashi S."/>
            <person name="Yoshida T."/>
            <person name="Shimamura S."/>
            <person name="Takaki Y."/>
            <person name="Nagai Y."/>
            <person name="Toyoda A."/>
            <person name="Suzuki Y."/>
            <person name="Arimoto A."/>
            <person name="Ishii H."/>
            <person name="Satoh N."/>
            <person name="Nishiyama T."/>
            <person name="Hasebe M."/>
            <person name="Maruyama T."/>
            <person name="Minagawa J."/>
            <person name="Obokata J."/>
            <person name="Shigenobu S."/>
        </authorList>
    </citation>
    <scope>NUCLEOTIDE SEQUENCE [LARGE SCALE GENOMIC DNA]</scope>
</reference>
<proteinExistence type="inferred from homology"/>
<evidence type="ECO:0000256" key="9">
    <source>
        <dbReference type="PROSITE-ProRule" id="PRU10141"/>
    </source>
</evidence>
<evidence type="ECO:0000256" key="1">
    <source>
        <dbReference type="ARBA" id="ARBA00012513"/>
    </source>
</evidence>
<evidence type="ECO:0000256" key="6">
    <source>
        <dbReference type="ARBA" id="ARBA00022840"/>
    </source>
</evidence>
<evidence type="ECO:0000256" key="10">
    <source>
        <dbReference type="RuleBase" id="RU000304"/>
    </source>
</evidence>
<dbReference type="SMART" id="SM00220">
    <property type="entry name" value="S_TKc"/>
    <property type="match status" value="1"/>
</dbReference>
<keyword evidence="13" id="KW-1185">Reference proteome</keyword>
<organism evidence="12 13">
    <name type="scientific">Plakobranchus ocellatus</name>
    <dbReference type="NCBI Taxonomy" id="259542"/>
    <lineage>
        <taxon>Eukaryota</taxon>
        <taxon>Metazoa</taxon>
        <taxon>Spiralia</taxon>
        <taxon>Lophotrochozoa</taxon>
        <taxon>Mollusca</taxon>
        <taxon>Gastropoda</taxon>
        <taxon>Heterobranchia</taxon>
        <taxon>Euthyneura</taxon>
        <taxon>Panpulmonata</taxon>
        <taxon>Sacoglossa</taxon>
        <taxon>Placobranchoidea</taxon>
        <taxon>Plakobranchidae</taxon>
        <taxon>Plakobranchus</taxon>
    </lineage>
</organism>
<dbReference type="EMBL" id="BLXT01003769">
    <property type="protein sequence ID" value="GFO06252.1"/>
    <property type="molecule type" value="Genomic_DNA"/>
</dbReference>
<dbReference type="PROSITE" id="PS00107">
    <property type="entry name" value="PROTEIN_KINASE_ATP"/>
    <property type="match status" value="1"/>
</dbReference>
<evidence type="ECO:0000256" key="3">
    <source>
        <dbReference type="ARBA" id="ARBA00022679"/>
    </source>
</evidence>
<evidence type="ECO:0000256" key="5">
    <source>
        <dbReference type="ARBA" id="ARBA00022777"/>
    </source>
</evidence>
<protein>
    <recommendedName>
        <fullName evidence="1">non-specific serine/threonine protein kinase</fullName>
        <ecNumber evidence="1">2.7.11.1</ecNumber>
    </recommendedName>
</protein>
<evidence type="ECO:0000256" key="8">
    <source>
        <dbReference type="ARBA" id="ARBA00048679"/>
    </source>
</evidence>
<sequence>MTIVQEAMFQVPHLPLAVTQVSKETIKAFSHNKRVGGYLLGRTLGVGSFAKVKEGLHISTGEKAAVKIIDKNRAKTDNYVRKNLRREGKLLQAVRHPNIVALLEIMETDNSYYLVTELCRGGDLMDYISARKRLQEKEVLKFIRQIVSAVDYLHKLGIIHRDLKIENLLLDGNNDIKLIDFGLSNFIKVIDGADGTKETELCSTQCGSPAYAAPELLNHEQYGLQVDSWSIGVNMFAMLTGGLPFTVEPFNIKSLYVKMRDRQMNPVPEGLSKECRDLLRKFLTPEPAKRVTIEQALAHPWLTQSNSQPVERVSCPNRLRTTDLNTEILSHMSDNLGFRMGEVIKFVTCNTPSS</sequence>
<dbReference type="PROSITE" id="PS00108">
    <property type="entry name" value="PROTEIN_KINASE_ST"/>
    <property type="match status" value="1"/>
</dbReference>
<dbReference type="PROSITE" id="PS50011">
    <property type="entry name" value="PROTEIN_KINASE_DOM"/>
    <property type="match status" value="1"/>
</dbReference>
<dbReference type="GO" id="GO:0005737">
    <property type="term" value="C:cytoplasm"/>
    <property type="evidence" value="ECO:0007669"/>
    <property type="project" value="TreeGrafter"/>
</dbReference>